<reference evidence="2 3" key="1">
    <citation type="submission" date="2020-08" db="EMBL/GenBank/DDBJ databases">
        <title>Genomic Encyclopedia of Type Strains, Phase IV (KMG-IV): sequencing the most valuable type-strain genomes for metagenomic binning, comparative biology and taxonomic classification.</title>
        <authorList>
            <person name="Goeker M."/>
        </authorList>
    </citation>
    <scope>NUCLEOTIDE SEQUENCE [LARGE SCALE GENOMIC DNA]</scope>
    <source>
        <strain evidence="2 3">DSM 25024</strain>
    </source>
</reference>
<dbReference type="Pfam" id="PF03992">
    <property type="entry name" value="ABM"/>
    <property type="match status" value="1"/>
</dbReference>
<feature type="domain" description="ABM" evidence="1">
    <location>
        <begin position="2"/>
        <end position="90"/>
    </location>
</feature>
<keyword evidence="3" id="KW-1185">Reference proteome</keyword>
<dbReference type="Gene3D" id="3.30.70.100">
    <property type="match status" value="1"/>
</dbReference>
<comment type="caution">
    <text evidence="2">The sequence shown here is derived from an EMBL/GenBank/DDBJ whole genome shotgun (WGS) entry which is preliminary data.</text>
</comment>
<dbReference type="Proteomes" id="UP000531216">
    <property type="component" value="Unassembled WGS sequence"/>
</dbReference>
<dbReference type="InterPro" id="IPR050744">
    <property type="entry name" value="AI-2_Isomerase_LsrG"/>
</dbReference>
<keyword evidence="2" id="KW-0503">Monooxygenase</keyword>
<proteinExistence type="predicted"/>
<dbReference type="EMBL" id="JACIDO010000005">
    <property type="protein sequence ID" value="MBB3936487.1"/>
    <property type="molecule type" value="Genomic_DNA"/>
</dbReference>
<evidence type="ECO:0000259" key="1">
    <source>
        <dbReference type="PROSITE" id="PS51725"/>
    </source>
</evidence>
<dbReference type="PANTHER" id="PTHR33336">
    <property type="entry name" value="QUINOL MONOOXYGENASE YGIN-RELATED"/>
    <property type="match status" value="1"/>
</dbReference>
<dbReference type="InterPro" id="IPR011008">
    <property type="entry name" value="Dimeric_a/b-barrel"/>
</dbReference>
<dbReference type="RefSeq" id="WP_175526827.1">
    <property type="nucleotide sequence ID" value="NZ_FOOA01000007.1"/>
</dbReference>
<organism evidence="2 3">
    <name type="scientific">Aureimonas phyllosphaerae</name>
    <dbReference type="NCBI Taxonomy" id="1166078"/>
    <lineage>
        <taxon>Bacteria</taxon>
        <taxon>Pseudomonadati</taxon>
        <taxon>Pseudomonadota</taxon>
        <taxon>Alphaproteobacteria</taxon>
        <taxon>Hyphomicrobiales</taxon>
        <taxon>Aurantimonadaceae</taxon>
        <taxon>Aureimonas</taxon>
    </lineage>
</organism>
<dbReference type="PROSITE" id="PS51725">
    <property type="entry name" value="ABM"/>
    <property type="match status" value="1"/>
</dbReference>
<dbReference type="PANTHER" id="PTHR33336:SF15">
    <property type="entry name" value="ABM DOMAIN-CONTAINING PROTEIN"/>
    <property type="match status" value="1"/>
</dbReference>
<dbReference type="SUPFAM" id="SSF54909">
    <property type="entry name" value="Dimeric alpha+beta barrel"/>
    <property type="match status" value="1"/>
</dbReference>
<evidence type="ECO:0000313" key="2">
    <source>
        <dbReference type="EMBL" id="MBB3936487.1"/>
    </source>
</evidence>
<dbReference type="InterPro" id="IPR007138">
    <property type="entry name" value="ABM_dom"/>
</dbReference>
<accession>A0A7W6BT98</accession>
<evidence type="ECO:0000313" key="3">
    <source>
        <dbReference type="Proteomes" id="UP000531216"/>
    </source>
</evidence>
<dbReference type="AlphaFoldDB" id="A0A7W6BT98"/>
<keyword evidence="2" id="KW-0560">Oxidoreductase</keyword>
<sequence>MIVVAGILRLTPEGLAAVREVARATVTTTNTEAGCIVYAFAEDIREPGLIRIYEEWESREALDAHGKAAHMTVWRDALKTVEVKELQLKLIETASVEPFA</sequence>
<protein>
    <submittedName>
        <fullName evidence="2">Quinol monooxygenase YgiN</fullName>
    </submittedName>
</protein>
<dbReference type="GO" id="GO:0004497">
    <property type="term" value="F:monooxygenase activity"/>
    <property type="evidence" value="ECO:0007669"/>
    <property type="project" value="UniProtKB-KW"/>
</dbReference>
<name>A0A7W6BT98_9HYPH</name>
<gene>
    <name evidence="2" type="ORF">GGR05_002641</name>
</gene>